<proteinExistence type="predicted"/>
<feature type="zinc finger region" description="dksA C4-type" evidence="1">
    <location>
        <begin position="103"/>
        <end position="127"/>
    </location>
</feature>
<dbReference type="Proteomes" id="UP000195719">
    <property type="component" value="Unassembled WGS sequence"/>
</dbReference>
<name>A0A1Y6M9R8_9GAMM</name>
<dbReference type="PROSITE" id="PS51128">
    <property type="entry name" value="ZF_DKSA_2"/>
    <property type="match status" value="1"/>
</dbReference>
<dbReference type="Gene3D" id="1.20.120.910">
    <property type="entry name" value="DksA, coiled-coil domain"/>
    <property type="match status" value="1"/>
</dbReference>
<keyword evidence="3" id="KW-1185">Reference proteome</keyword>
<accession>A0A1Y6M9R8</accession>
<sequence>MGNYIITLTLLLNITTMAMTDMNYKNFQYPLETEYLSLAEKLKNEMLINHLNDSAIADNNTDLNDLIVMAKSSFIPNLFDMAIRLEKVDAAVCSFKLGMYGLCADCEEEIEYSDLEQDPAQPRCKACREHSRYHHD</sequence>
<evidence type="ECO:0000313" key="2">
    <source>
        <dbReference type="EMBL" id="SMY32001.1"/>
    </source>
</evidence>
<reference evidence="3" key="1">
    <citation type="submission" date="2017-06" db="EMBL/GenBank/DDBJ databases">
        <authorList>
            <person name="Rodrigo-Torres L."/>
            <person name="Arahal R.D."/>
            <person name="Lucena T."/>
        </authorList>
    </citation>
    <scope>NUCLEOTIDE SEQUENCE [LARGE SCALE GENOMIC DNA]</scope>
    <source>
        <strain evidence="3">CECT 9192</strain>
    </source>
</reference>
<gene>
    <name evidence="2" type="primary">dksA_1</name>
    <name evidence="2" type="ORF">PAND9192_00211</name>
</gene>
<organism evidence="2 3">
    <name type="scientific">Photobacterium andalusiense</name>
    <dbReference type="NCBI Taxonomy" id="2204296"/>
    <lineage>
        <taxon>Bacteria</taxon>
        <taxon>Pseudomonadati</taxon>
        <taxon>Pseudomonadota</taxon>
        <taxon>Gammaproteobacteria</taxon>
        <taxon>Vibrionales</taxon>
        <taxon>Vibrionaceae</taxon>
        <taxon>Photobacterium</taxon>
    </lineage>
</organism>
<evidence type="ECO:0000313" key="3">
    <source>
        <dbReference type="Proteomes" id="UP000195719"/>
    </source>
</evidence>
<evidence type="ECO:0000256" key="1">
    <source>
        <dbReference type="PROSITE-ProRule" id="PRU00510"/>
    </source>
</evidence>
<dbReference type="EMBL" id="FYAJ01000001">
    <property type="protein sequence ID" value="SMY32001.1"/>
    <property type="molecule type" value="Genomic_DNA"/>
</dbReference>
<dbReference type="AlphaFoldDB" id="A0A1Y6M9R8"/>
<protein>
    <submittedName>
        <fullName evidence="2">RNA polymerase-binding transcription factor DksA</fullName>
    </submittedName>
</protein>